<dbReference type="PANTHER" id="PTHR43176:SF3">
    <property type="entry name" value="3-HYDROXYISOBUTYRYL-COA HYDROLASE, MITOCHONDRIAL"/>
    <property type="match status" value="1"/>
</dbReference>
<dbReference type="InterPro" id="IPR045004">
    <property type="entry name" value="ECH_dom"/>
</dbReference>
<dbReference type="EC" id="3.1.2.4" evidence="2"/>
<keyword evidence="3 5" id="KW-0378">Hydrolase</keyword>
<dbReference type="Proteomes" id="UP000017559">
    <property type="component" value="Unassembled WGS sequence"/>
</dbReference>
<comment type="catalytic activity">
    <reaction evidence="1">
        <text>3-hydroxy-2-methylpropanoyl-CoA + H2O = 3-hydroxy-2-methylpropanoate + CoA + H(+)</text>
        <dbReference type="Rhea" id="RHEA:20888"/>
        <dbReference type="ChEBI" id="CHEBI:11805"/>
        <dbReference type="ChEBI" id="CHEBI:15377"/>
        <dbReference type="ChEBI" id="CHEBI:15378"/>
        <dbReference type="ChEBI" id="CHEBI:57287"/>
        <dbReference type="ChEBI" id="CHEBI:57340"/>
        <dbReference type="EC" id="3.1.2.4"/>
    </reaction>
</comment>
<dbReference type="OrthoDB" id="1737613at2759"/>
<dbReference type="InterPro" id="IPR032259">
    <property type="entry name" value="HIBYL-CoA-H"/>
</dbReference>
<dbReference type="NCBIfam" id="NF004127">
    <property type="entry name" value="PRK05617.1"/>
    <property type="match status" value="1"/>
</dbReference>
<dbReference type="GO" id="GO:0006574">
    <property type="term" value="P:L-valine catabolic process"/>
    <property type="evidence" value="ECO:0007669"/>
    <property type="project" value="TreeGrafter"/>
</dbReference>
<reference evidence="5 6" key="1">
    <citation type="journal article" date="2014" name="BMC Genomics">
        <title>Genome and secretome analysis of the hemibiotrophic fungal pathogen, Moniliophthora roreri, which causes frosty pod rot disease of cacao: mechanisms of the biotrophic and necrotrophic phases.</title>
        <authorList>
            <person name="Meinhardt L.W."/>
            <person name="Costa G.G.L."/>
            <person name="Thomazella D.P.T."/>
            <person name="Teixeira P.J.P.L."/>
            <person name="Carazzolle M.F."/>
            <person name="Schuster S.C."/>
            <person name="Carlson J.E."/>
            <person name="Guiltinan M.J."/>
            <person name="Mieczkowski P."/>
            <person name="Farmer A."/>
            <person name="Ramaraj T."/>
            <person name="Crozier J."/>
            <person name="Davis R.E."/>
            <person name="Shao J."/>
            <person name="Melnick R.L."/>
            <person name="Pereira G.A.G."/>
            <person name="Bailey B.A."/>
        </authorList>
    </citation>
    <scope>NUCLEOTIDE SEQUENCE [LARGE SCALE GENOMIC DNA]</scope>
    <source>
        <strain evidence="5 6">MCA 2997</strain>
    </source>
</reference>
<dbReference type="EMBL" id="AWSO01000151">
    <property type="protein sequence ID" value="ESK94143.1"/>
    <property type="molecule type" value="Genomic_DNA"/>
</dbReference>
<dbReference type="InterPro" id="IPR029045">
    <property type="entry name" value="ClpP/crotonase-like_dom_sf"/>
</dbReference>
<evidence type="ECO:0000259" key="4">
    <source>
        <dbReference type="Pfam" id="PF16113"/>
    </source>
</evidence>
<dbReference type="STRING" id="1381753.V2X4T1"/>
<keyword evidence="6" id="KW-1185">Reference proteome</keyword>
<evidence type="ECO:0000313" key="6">
    <source>
        <dbReference type="Proteomes" id="UP000017559"/>
    </source>
</evidence>
<dbReference type="CDD" id="cd06558">
    <property type="entry name" value="crotonase-like"/>
    <property type="match status" value="1"/>
</dbReference>
<dbReference type="Pfam" id="PF16113">
    <property type="entry name" value="ECH_2"/>
    <property type="match status" value="1"/>
</dbReference>
<organism evidence="5 6">
    <name type="scientific">Moniliophthora roreri (strain MCA 2997)</name>
    <name type="common">Cocoa frosty pod rot fungus</name>
    <name type="synonym">Crinipellis roreri</name>
    <dbReference type="NCBI Taxonomy" id="1381753"/>
    <lineage>
        <taxon>Eukaryota</taxon>
        <taxon>Fungi</taxon>
        <taxon>Dikarya</taxon>
        <taxon>Basidiomycota</taxon>
        <taxon>Agaricomycotina</taxon>
        <taxon>Agaricomycetes</taxon>
        <taxon>Agaricomycetidae</taxon>
        <taxon>Agaricales</taxon>
        <taxon>Marasmiineae</taxon>
        <taxon>Marasmiaceae</taxon>
        <taxon>Moniliophthora</taxon>
    </lineage>
</organism>
<dbReference type="AlphaFoldDB" id="V2X4T1"/>
<feature type="domain" description="Enoyl-CoA hydratase/isomerase" evidence="4">
    <location>
        <begin position="51"/>
        <end position="412"/>
    </location>
</feature>
<accession>V2X4T1</accession>
<dbReference type="KEGG" id="mrr:Moror_8343"/>
<name>V2X4T1_MONRO</name>
<sequence>MLPTFRKTMSRSGTTAVKRTQVITRHMMSTTSTSTRHEEPQVIFDSLLSVRTYKLNRPKKLNALSHEMLRLLRPKIEEWSRSDLCTAIWGWGEGRAFCAGGDVAGVVQAAADPKTRDKATDFFKSEFELDYMLAAVPQPYVAIMDGITMGGGVGLSIPANFRVATENTVFAMPETKIGYCPDVGASYFLSRLDGEMGTYLALTGDTLKGRAVFEHGFATHYIPARRLPMLLESMSDSSNVAGLGVRQGRRVKEYQMNTKEYSKRINKLIEEYALEAEPTDKLVSDFVGVKRSAIDWAFRHHKVEKIIVDLQKLTSHSDPSISKWASTTIDTLNLRSPTSLKVALRAIRTGKSKNLLRALEMELQIAAACCRGATPDFKIGVEAVLVERINGRPNWSPATLEEVSAEKVDEFFNGKYLTDADKLDIPEEFAERRILEPFHYALPTELEIRQMVTGDHPSGASSGLTEDELVDKFNVLYDGKVGVKEKVLEVARRRCQLVDNADGNRVWLQWRHSVEEPR</sequence>
<evidence type="ECO:0000256" key="3">
    <source>
        <dbReference type="ARBA" id="ARBA00022801"/>
    </source>
</evidence>
<dbReference type="GO" id="GO:0005739">
    <property type="term" value="C:mitochondrion"/>
    <property type="evidence" value="ECO:0007669"/>
    <property type="project" value="TreeGrafter"/>
</dbReference>
<evidence type="ECO:0000256" key="1">
    <source>
        <dbReference type="ARBA" id="ARBA00001709"/>
    </source>
</evidence>
<protein>
    <recommendedName>
        <fullName evidence="2">3-hydroxyisobutyryl-CoA hydrolase</fullName>
        <ecNumber evidence="2">3.1.2.4</ecNumber>
    </recommendedName>
</protein>
<dbReference type="GO" id="GO:0003860">
    <property type="term" value="F:3-hydroxyisobutyryl-CoA hydrolase activity"/>
    <property type="evidence" value="ECO:0007669"/>
    <property type="project" value="UniProtKB-EC"/>
</dbReference>
<evidence type="ECO:0000256" key="2">
    <source>
        <dbReference type="ARBA" id="ARBA00011915"/>
    </source>
</evidence>
<evidence type="ECO:0000313" key="5">
    <source>
        <dbReference type="EMBL" id="ESK94143.1"/>
    </source>
</evidence>
<dbReference type="PANTHER" id="PTHR43176">
    <property type="entry name" value="3-HYDROXYISOBUTYRYL-COA HYDROLASE-RELATED"/>
    <property type="match status" value="1"/>
</dbReference>
<gene>
    <name evidence="5" type="ORF">Moror_8343</name>
</gene>
<proteinExistence type="predicted"/>
<dbReference type="Gene3D" id="3.90.226.10">
    <property type="entry name" value="2-enoyl-CoA Hydratase, Chain A, domain 1"/>
    <property type="match status" value="1"/>
</dbReference>
<dbReference type="SUPFAM" id="SSF52096">
    <property type="entry name" value="ClpP/crotonase"/>
    <property type="match status" value="1"/>
</dbReference>
<dbReference type="HOGENOM" id="CLU_009834_22_0_1"/>
<comment type="caution">
    <text evidence="5">The sequence shown here is derived from an EMBL/GenBank/DDBJ whole genome shotgun (WGS) entry which is preliminary data.</text>
</comment>